<accession>A0A9P4SH08</accession>
<proteinExistence type="predicted"/>
<name>A0A9P4SH08_9PEZI</name>
<organism evidence="2 3">
    <name type="scientific">Patellaria atrata CBS 101060</name>
    <dbReference type="NCBI Taxonomy" id="1346257"/>
    <lineage>
        <taxon>Eukaryota</taxon>
        <taxon>Fungi</taxon>
        <taxon>Dikarya</taxon>
        <taxon>Ascomycota</taxon>
        <taxon>Pezizomycotina</taxon>
        <taxon>Dothideomycetes</taxon>
        <taxon>Dothideomycetes incertae sedis</taxon>
        <taxon>Patellariales</taxon>
        <taxon>Patellariaceae</taxon>
        <taxon>Patellaria</taxon>
    </lineage>
</organism>
<keyword evidence="1" id="KW-1133">Transmembrane helix</keyword>
<gene>
    <name evidence="2" type="ORF">M501DRAFT_579808</name>
</gene>
<keyword evidence="1" id="KW-0472">Membrane</keyword>
<dbReference type="AlphaFoldDB" id="A0A9P4SH08"/>
<sequence>MIKMIILLGVFSCNCALVIWFWVSAPFYWMGGWGLVMWCVRSRVRLLSKVVIYLLWCFKYYYPHFRRPTARYAIGTYDNFHPFITHTTSSLLPILIPTYLPLNFSSMYTHHLSPTNISPSPRLKFQTSMSWSSSNRLAMNDRS</sequence>
<evidence type="ECO:0000256" key="1">
    <source>
        <dbReference type="SAM" id="Phobius"/>
    </source>
</evidence>
<evidence type="ECO:0000313" key="3">
    <source>
        <dbReference type="Proteomes" id="UP000799429"/>
    </source>
</evidence>
<keyword evidence="3" id="KW-1185">Reference proteome</keyword>
<dbReference type="Proteomes" id="UP000799429">
    <property type="component" value="Unassembled WGS sequence"/>
</dbReference>
<evidence type="ECO:0000313" key="2">
    <source>
        <dbReference type="EMBL" id="KAF2841640.1"/>
    </source>
</evidence>
<comment type="caution">
    <text evidence="2">The sequence shown here is derived from an EMBL/GenBank/DDBJ whole genome shotgun (WGS) entry which is preliminary data.</text>
</comment>
<keyword evidence="1" id="KW-0812">Transmembrane</keyword>
<feature type="transmembrane region" description="Helical" evidence="1">
    <location>
        <begin position="5"/>
        <end position="23"/>
    </location>
</feature>
<dbReference type="EMBL" id="MU006091">
    <property type="protein sequence ID" value="KAF2841640.1"/>
    <property type="molecule type" value="Genomic_DNA"/>
</dbReference>
<protein>
    <submittedName>
        <fullName evidence="2">Uncharacterized protein</fullName>
    </submittedName>
</protein>
<feature type="transmembrane region" description="Helical" evidence="1">
    <location>
        <begin position="43"/>
        <end position="62"/>
    </location>
</feature>
<reference evidence="2" key="1">
    <citation type="journal article" date="2020" name="Stud. Mycol.">
        <title>101 Dothideomycetes genomes: a test case for predicting lifestyles and emergence of pathogens.</title>
        <authorList>
            <person name="Haridas S."/>
            <person name="Albert R."/>
            <person name="Binder M."/>
            <person name="Bloem J."/>
            <person name="Labutti K."/>
            <person name="Salamov A."/>
            <person name="Andreopoulos B."/>
            <person name="Baker S."/>
            <person name="Barry K."/>
            <person name="Bills G."/>
            <person name="Bluhm B."/>
            <person name="Cannon C."/>
            <person name="Castanera R."/>
            <person name="Culley D."/>
            <person name="Daum C."/>
            <person name="Ezra D."/>
            <person name="Gonzalez J."/>
            <person name="Henrissat B."/>
            <person name="Kuo A."/>
            <person name="Liang C."/>
            <person name="Lipzen A."/>
            <person name="Lutzoni F."/>
            <person name="Magnuson J."/>
            <person name="Mondo S."/>
            <person name="Nolan M."/>
            <person name="Ohm R."/>
            <person name="Pangilinan J."/>
            <person name="Park H.-J."/>
            <person name="Ramirez L."/>
            <person name="Alfaro M."/>
            <person name="Sun H."/>
            <person name="Tritt A."/>
            <person name="Yoshinaga Y."/>
            <person name="Zwiers L.-H."/>
            <person name="Turgeon B."/>
            <person name="Goodwin S."/>
            <person name="Spatafora J."/>
            <person name="Crous P."/>
            <person name="Grigoriev I."/>
        </authorList>
    </citation>
    <scope>NUCLEOTIDE SEQUENCE</scope>
    <source>
        <strain evidence="2">CBS 101060</strain>
    </source>
</reference>